<feature type="transmembrane region" description="Helical" evidence="2">
    <location>
        <begin position="468"/>
        <end position="490"/>
    </location>
</feature>
<dbReference type="InterPro" id="IPR036259">
    <property type="entry name" value="MFS_trans_sf"/>
</dbReference>
<comment type="caution">
    <text evidence="3">The sequence shown here is derived from an EMBL/GenBank/DDBJ whole genome shotgun (WGS) entry which is preliminary data.</text>
</comment>
<feature type="transmembrane region" description="Helical" evidence="2">
    <location>
        <begin position="304"/>
        <end position="331"/>
    </location>
</feature>
<dbReference type="EMBL" id="CAICTM010000047">
    <property type="protein sequence ID" value="CAB9498859.1"/>
    <property type="molecule type" value="Genomic_DNA"/>
</dbReference>
<dbReference type="AlphaFoldDB" id="A0A9N8DFR8"/>
<protein>
    <submittedName>
        <fullName evidence="3">Uncharacterized protein</fullName>
    </submittedName>
</protein>
<accession>A0A9N8DFR8</accession>
<reference evidence="3" key="1">
    <citation type="submission" date="2020-06" db="EMBL/GenBank/DDBJ databases">
        <authorList>
            <consortium name="Plant Systems Biology data submission"/>
        </authorList>
    </citation>
    <scope>NUCLEOTIDE SEQUENCE</scope>
    <source>
        <strain evidence="3">D6</strain>
    </source>
</reference>
<keyword evidence="2" id="KW-0472">Membrane</keyword>
<feature type="transmembrane region" description="Helical" evidence="2">
    <location>
        <begin position="510"/>
        <end position="534"/>
    </location>
</feature>
<dbReference type="Gene3D" id="1.20.1250.20">
    <property type="entry name" value="MFS general substrate transporter like domains"/>
    <property type="match status" value="1"/>
</dbReference>
<feature type="transmembrane region" description="Helical" evidence="2">
    <location>
        <begin position="212"/>
        <end position="232"/>
    </location>
</feature>
<keyword evidence="4" id="KW-1185">Reference proteome</keyword>
<feature type="transmembrane region" description="Helical" evidence="2">
    <location>
        <begin position="376"/>
        <end position="397"/>
    </location>
</feature>
<keyword evidence="2" id="KW-0812">Transmembrane</keyword>
<feature type="transmembrane region" description="Helical" evidence="2">
    <location>
        <begin position="135"/>
        <end position="156"/>
    </location>
</feature>
<feature type="transmembrane region" description="Helical" evidence="2">
    <location>
        <begin position="83"/>
        <end position="100"/>
    </location>
</feature>
<evidence type="ECO:0000256" key="2">
    <source>
        <dbReference type="SAM" id="Phobius"/>
    </source>
</evidence>
<evidence type="ECO:0000256" key="1">
    <source>
        <dbReference type="SAM" id="MobiDB-lite"/>
    </source>
</evidence>
<organism evidence="3 4">
    <name type="scientific">Seminavis robusta</name>
    <dbReference type="NCBI Taxonomy" id="568900"/>
    <lineage>
        <taxon>Eukaryota</taxon>
        <taxon>Sar</taxon>
        <taxon>Stramenopiles</taxon>
        <taxon>Ochrophyta</taxon>
        <taxon>Bacillariophyta</taxon>
        <taxon>Bacillariophyceae</taxon>
        <taxon>Bacillariophycidae</taxon>
        <taxon>Naviculales</taxon>
        <taxon>Naviculaceae</taxon>
        <taxon>Seminavis</taxon>
    </lineage>
</organism>
<feature type="transmembrane region" description="Helical" evidence="2">
    <location>
        <begin position="106"/>
        <end position="128"/>
    </location>
</feature>
<feature type="transmembrane region" description="Helical" evidence="2">
    <location>
        <begin position="343"/>
        <end position="364"/>
    </location>
</feature>
<dbReference type="SUPFAM" id="SSF103473">
    <property type="entry name" value="MFS general substrate transporter"/>
    <property type="match status" value="1"/>
</dbReference>
<proteinExistence type="predicted"/>
<keyword evidence="2" id="KW-1133">Transmembrane helix</keyword>
<feature type="transmembrane region" description="Helical" evidence="2">
    <location>
        <begin position="425"/>
        <end position="447"/>
    </location>
</feature>
<feature type="region of interest" description="Disordered" evidence="1">
    <location>
        <begin position="547"/>
        <end position="594"/>
    </location>
</feature>
<dbReference type="OrthoDB" id="413412at2759"/>
<evidence type="ECO:0000313" key="3">
    <source>
        <dbReference type="EMBL" id="CAB9498859.1"/>
    </source>
</evidence>
<feature type="transmembrane region" description="Helical" evidence="2">
    <location>
        <begin position="50"/>
        <end position="71"/>
    </location>
</feature>
<evidence type="ECO:0000313" key="4">
    <source>
        <dbReference type="Proteomes" id="UP001153069"/>
    </source>
</evidence>
<gene>
    <name evidence="3" type="ORF">SEMRO_47_G027800.1</name>
</gene>
<name>A0A9N8DFR8_9STRA</name>
<sequence>MTSNHHATTKSPPVMRQIGPPAFRIWNVLNDQWSLAGSFFSNPVTRTPILIIWVASFGGALHSSVTTFFYLEVGASDMDIGRIGFIQSLGSLVLAPMAGYALDHGVAPFCPLILTATACSLGCLWRGVAGNIRDLYVAAGILSIGVNLWTVVLLHVSHCTPRERRSHVLSAYKTQETSLRLGGKALFPLWDGLVRLILRQVPQAYNTLLIRYRIHMATCTVFCLFGTVALMLERRALVHEDTSSKRDKNVETLTLSRANEVEQCTPQNQLPLELTLASPDSEHHLQPSMATTRQMHSPQNSSSYFRYIAILSALLIQSWSSTVLVVLWPLVLRDLFQFAATEYGIVSVVASICSTAVIASFPTFENNLGRIRTAAIGASLASVTCFLAFVVLPRIVYHQRAAETETNPDAVVPDDAGEDAWFSRIVPHVFLVHAMLAIGFQASVYMLEPSLKSMLSLTVPASLQNRSLGFMSTLGGFGAIGGNLAGTFLFQRSKSFSSTTGAGRLSQDWFGSGALPFAVASGVLAVAAMFLWALDWDDASNYHRFQQHPQSAPSKTFCEENGVGREETPGPMSRGLVDGRARGANDGGGSTSSQNEGLFFPMLHLETTYEMKLD</sequence>
<dbReference type="Proteomes" id="UP001153069">
    <property type="component" value="Unassembled WGS sequence"/>
</dbReference>